<evidence type="ECO:0000313" key="11">
    <source>
        <dbReference type="EMBL" id="GAA5815836.1"/>
    </source>
</evidence>
<dbReference type="InterPro" id="IPR015886">
    <property type="entry name" value="H2TH_FPG"/>
</dbReference>
<keyword evidence="7" id="KW-0456">Lyase</keyword>
<evidence type="ECO:0000256" key="3">
    <source>
        <dbReference type="ARBA" id="ARBA00022763"/>
    </source>
</evidence>
<evidence type="ECO:0000256" key="6">
    <source>
        <dbReference type="ARBA" id="ARBA00023204"/>
    </source>
</evidence>
<keyword evidence="9" id="KW-0326">Glycosidase</keyword>
<reference evidence="11 12" key="1">
    <citation type="submission" date="2024-04" db="EMBL/GenBank/DDBJ databases">
        <title>genome sequences of Mucor flavus KT1a and Helicostylum pulchrum KT1b strains isolated from the surface of a dry-aged beef.</title>
        <authorList>
            <person name="Toyotome T."/>
            <person name="Hosono M."/>
            <person name="Torimaru M."/>
            <person name="Fukuda K."/>
            <person name="Mikami N."/>
        </authorList>
    </citation>
    <scope>NUCLEOTIDE SEQUENCE [LARGE SCALE GENOMIC DNA]</scope>
    <source>
        <strain evidence="11 12">KT1a</strain>
    </source>
</reference>
<dbReference type="SUPFAM" id="SSF81624">
    <property type="entry name" value="N-terminal domain of MutM-like DNA repair proteins"/>
    <property type="match status" value="1"/>
</dbReference>
<dbReference type="PROSITE" id="PS51068">
    <property type="entry name" value="FPG_CAT"/>
    <property type="match status" value="1"/>
</dbReference>
<proteinExistence type="inferred from homology"/>
<keyword evidence="3" id="KW-0227">DNA damage</keyword>
<dbReference type="SUPFAM" id="SSF46946">
    <property type="entry name" value="S13-like H2TH domain"/>
    <property type="match status" value="1"/>
</dbReference>
<keyword evidence="8" id="KW-0511">Multifunctional enzyme</keyword>
<comment type="caution">
    <text evidence="11">The sequence shown here is derived from an EMBL/GenBank/DDBJ whole genome shotgun (WGS) entry which is preliminary data.</text>
</comment>
<dbReference type="Pfam" id="PF06831">
    <property type="entry name" value="H2TH"/>
    <property type="match status" value="1"/>
</dbReference>
<feature type="domain" description="Formamidopyrimidine-DNA glycosylase catalytic" evidence="10">
    <location>
        <begin position="2"/>
        <end position="124"/>
    </location>
</feature>
<evidence type="ECO:0000256" key="9">
    <source>
        <dbReference type="ARBA" id="ARBA00023295"/>
    </source>
</evidence>
<keyword evidence="5" id="KW-0238">DNA-binding</keyword>
<comment type="similarity">
    <text evidence="2">Belongs to the FPG family.</text>
</comment>
<dbReference type="InterPro" id="IPR012319">
    <property type="entry name" value="FPG_cat"/>
</dbReference>
<protein>
    <recommendedName>
        <fullName evidence="10">Formamidopyrimidine-DNA glycosylase catalytic domain-containing protein</fullName>
    </recommendedName>
</protein>
<dbReference type="Proteomes" id="UP001473302">
    <property type="component" value="Unassembled WGS sequence"/>
</dbReference>
<dbReference type="Gene3D" id="3.20.190.10">
    <property type="entry name" value="MutM-like, N-terminal"/>
    <property type="match status" value="1"/>
</dbReference>
<organism evidence="11 12">
    <name type="scientific">Mucor flavus</name>
    <dbReference type="NCBI Taxonomy" id="439312"/>
    <lineage>
        <taxon>Eukaryota</taxon>
        <taxon>Fungi</taxon>
        <taxon>Fungi incertae sedis</taxon>
        <taxon>Mucoromycota</taxon>
        <taxon>Mucoromycotina</taxon>
        <taxon>Mucoromycetes</taxon>
        <taxon>Mucorales</taxon>
        <taxon>Mucorineae</taxon>
        <taxon>Mucoraceae</taxon>
        <taxon>Mucor</taxon>
    </lineage>
</organism>
<evidence type="ECO:0000256" key="1">
    <source>
        <dbReference type="ARBA" id="ARBA00001668"/>
    </source>
</evidence>
<evidence type="ECO:0000256" key="7">
    <source>
        <dbReference type="ARBA" id="ARBA00023239"/>
    </source>
</evidence>
<accession>A0ABP9Z9U6</accession>
<dbReference type="Gene3D" id="1.10.8.50">
    <property type="match status" value="1"/>
</dbReference>
<evidence type="ECO:0000256" key="5">
    <source>
        <dbReference type="ARBA" id="ARBA00023125"/>
    </source>
</evidence>
<dbReference type="InterPro" id="IPR010979">
    <property type="entry name" value="Ribosomal_uS13-like_H2TH"/>
</dbReference>
<keyword evidence="4" id="KW-0378">Hydrolase</keyword>
<keyword evidence="12" id="KW-1185">Reference proteome</keyword>
<comment type="catalytic activity">
    <reaction evidence="1">
        <text>Hydrolysis of DNA containing ring-opened 7-methylguanine residues, releasing 2,6-diamino-4-hydroxy-5-(N-methyl)formamidopyrimidine.</text>
        <dbReference type="EC" id="3.2.2.23"/>
    </reaction>
</comment>
<evidence type="ECO:0000313" key="12">
    <source>
        <dbReference type="Proteomes" id="UP001473302"/>
    </source>
</evidence>
<dbReference type="SMART" id="SM01232">
    <property type="entry name" value="H2TH"/>
    <property type="match status" value="1"/>
</dbReference>
<sequence>MPEIAEVERARLRIHRQCLQHKVIKVEHQPDNIVYKDIEPSELADTLLNKVLVDTKRWGKYFVLIFDQGPSLVAHFGMTGGIRFQHEEKEVWPPKFWKLLITFQDPANPDKTIQFGFKDPRRLARLRLVAGPDPLLEPPINKLGFDPVLNLPSLSSFSELVHRRQVPIKALLLDQAFSAGVGNWVADEILYQAKIHPAQYTHTLTASELESLYEKLKYVCETAVALEADESKFPADWLMPYRWSKGKKTSQILPNGLSLQFETVGGRTSAFAPDIQVLRAVEKNKVVKKEGYIKKEVKTEKIAIKKKKSVIVKKEPAFRHVTGTRRSLRIKKEEQKS</sequence>
<dbReference type="EMBL" id="BAABUK010000028">
    <property type="protein sequence ID" value="GAA5815836.1"/>
    <property type="molecule type" value="Genomic_DNA"/>
</dbReference>
<dbReference type="SMART" id="SM00898">
    <property type="entry name" value="Fapy_DNA_glyco"/>
    <property type="match status" value="1"/>
</dbReference>
<evidence type="ECO:0000259" key="10">
    <source>
        <dbReference type="PROSITE" id="PS51068"/>
    </source>
</evidence>
<keyword evidence="6" id="KW-0234">DNA repair</keyword>
<dbReference type="PANTHER" id="PTHR22993:SF9">
    <property type="entry name" value="FORMAMIDOPYRIMIDINE-DNA GLYCOSYLASE"/>
    <property type="match status" value="1"/>
</dbReference>
<name>A0ABP9Z9U6_9FUNG</name>
<gene>
    <name evidence="11" type="ORF">MFLAVUS_009352</name>
</gene>
<evidence type="ECO:0000256" key="4">
    <source>
        <dbReference type="ARBA" id="ARBA00022801"/>
    </source>
</evidence>
<dbReference type="InterPro" id="IPR035937">
    <property type="entry name" value="FPG_N"/>
</dbReference>
<evidence type="ECO:0000256" key="8">
    <source>
        <dbReference type="ARBA" id="ARBA00023268"/>
    </source>
</evidence>
<evidence type="ECO:0000256" key="2">
    <source>
        <dbReference type="ARBA" id="ARBA00009409"/>
    </source>
</evidence>
<dbReference type="PANTHER" id="PTHR22993">
    <property type="entry name" value="FORMAMIDOPYRIMIDINE-DNA GLYCOSYLASE"/>
    <property type="match status" value="1"/>
</dbReference>
<dbReference type="Pfam" id="PF01149">
    <property type="entry name" value="Fapy_DNA_glyco"/>
    <property type="match status" value="1"/>
</dbReference>